<evidence type="ECO:0000256" key="2">
    <source>
        <dbReference type="ARBA" id="ARBA00034247"/>
    </source>
</evidence>
<dbReference type="GO" id="GO:0043709">
    <property type="term" value="P:cell adhesion involved in single-species biofilm formation"/>
    <property type="evidence" value="ECO:0007669"/>
    <property type="project" value="TreeGrafter"/>
</dbReference>
<gene>
    <name evidence="5" type="ORF">FHW18_003937</name>
</gene>
<dbReference type="EC" id="2.7.7.65" evidence="1"/>
<dbReference type="CDD" id="cd01949">
    <property type="entry name" value="GGDEF"/>
    <property type="match status" value="1"/>
</dbReference>
<dbReference type="NCBIfam" id="TIGR00254">
    <property type="entry name" value="GGDEF"/>
    <property type="match status" value="1"/>
</dbReference>
<comment type="caution">
    <text evidence="5">The sequence shown here is derived from an EMBL/GenBank/DDBJ whole genome shotgun (WGS) entry which is preliminary data.</text>
</comment>
<dbReference type="SMART" id="SM00267">
    <property type="entry name" value="GGDEF"/>
    <property type="match status" value="1"/>
</dbReference>
<dbReference type="InterPro" id="IPR043128">
    <property type="entry name" value="Rev_trsase/Diguanyl_cyclase"/>
</dbReference>
<dbReference type="Proteomes" id="UP000542125">
    <property type="component" value="Unassembled WGS sequence"/>
</dbReference>
<accession>A0A7Y9IX68</accession>
<dbReference type="EMBL" id="JACBYR010000001">
    <property type="protein sequence ID" value="NYE84666.1"/>
    <property type="molecule type" value="Genomic_DNA"/>
</dbReference>
<feature type="transmembrane region" description="Helical" evidence="3">
    <location>
        <begin position="157"/>
        <end position="178"/>
    </location>
</feature>
<keyword evidence="3" id="KW-0812">Transmembrane</keyword>
<protein>
    <recommendedName>
        <fullName evidence="1">diguanylate cyclase</fullName>
        <ecNumber evidence="1">2.7.7.65</ecNumber>
    </recommendedName>
</protein>
<proteinExistence type="predicted"/>
<evidence type="ECO:0000313" key="6">
    <source>
        <dbReference type="Proteomes" id="UP000542125"/>
    </source>
</evidence>
<dbReference type="Pfam" id="PF00990">
    <property type="entry name" value="GGDEF"/>
    <property type="match status" value="1"/>
</dbReference>
<dbReference type="PROSITE" id="PS50887">
    <property type="entry name" value="GGDEF"/>
    <property type="match status" value="1"/>
</dbReference>
<dbReference type="PANTHER" id="PTHR45138:SF9">
    <property type="entry name" value="DIGUANYLATE CYCLASE DGCM-RELATED"/>
    <property type="match status" value="1"/>
</dbReference>
<keyword evidence="3" id="KW-0472">Membrane</keyword>
<feature type="domain" description="GGDEF" evidence="4">
    <location>
        <begin position="223"/>
        <end position="350"/>
    </location>
</feature>
<name>A0A7Y9IX68_9BURK</name>
<dbReference type="InterPro" id="IPR029787">
    <property type="entry name" value="Nucleotide_cyclase"/>
</dbReference>
<dbReference type="GO" id="GO:0052621">
    <property type="term" value="F:diguanylate cyclase activity"/>
    <property type="evidence" value="ECO:0007669"/>
    <property type="project" value="UniProtKB-EC"/>
</dbReference>
<comment type="catalytic activity">
    <reaction evidence="2">
        <text>2 GTP = 3',3'-c-di-GMP + 2 diphosphate</text>
        <dbReference type="Rhea" id="RHEA:24898"/>
        <dbReference type="ChEBI" id="CHEBI:33019"/>
        <dbReference type="ChEBI" id="CHEBI:37565"/>
        <dbReference type="ChEBI" id="CHEBI:58805"/>
        <dbReference type="EC" id="2.7.7.65"/>
    </reaction>
</comment>
<feature type="transmembrane region" description="Helical" evidence="3">
    <location>
        <begin position="97"/>
        <end position="118"/>
    </location>
</feature>
<sequence length="350" mass="37969">MNGLLGRRRRLIISAMCACAGVVVGLLWVFESSAGLISPFDRYGYPFLLALFGGGMITIVAAPRYRGHAEVIVYTGASIYFIGALFSFTVIQADNRIYTVANTLQWMPIMYVAAFVLFRHRVAIIMSVSIFVLAMLPSVVILALYGPGYWDVTVAGLLINAYTAHILILIALSLVAVLDREYERAALLARSMETAALTDGLTGIANRRGLDQVFTGLSEKPGVMVGLILVDVDHFKRVNDIYGHLVGDELLIFLVRHINDQLSSTDVLGRWGGEELLVVSVGVGYDGTVQLAERIRAVIFAAAHPVAGRITVSAGVTVWTSGTPIADALRQADKAMYCAKTLGRDRVECL</sequence>
<dbReference type="SUPFAM" id="SSF55073">
    <property type="entry name" value="Nucleotide cyclase"/>
    <property type="match status" value="1"/>
</dbReference>
<dbReference type="Gene3D" id="3.30.70.270">
    <property type="match status" value="1"/>
</dbReference>
<feature type="transmembrane region" description="Helical" evidence="3">
    <location>
        <begin position="12"/>
        <end position="30"/>
    </location>
</feature>
<dbReference type="GO" id="GO:0005886">
    <property type="term" value="C:plasma membrane"/>
    <property type="evidence" value="ECO:0007669"/>
    <property type="project" value="TreeGrafter"/>
</dbReference>
<feature type="transmembrane region" description="Helical" evidence="3">
    <location>
        <begin position="125"/>
        <end position="145"/>
    </location>
</feature>
<feature type="transmembrane region" description="Helical" evidence="3">
    <location>
        <begin position="71"/>
        <end position="91"/>
    </location>
</feature>
<reference evidence="5 6" key="1">
    <citation type="submission" date="2020-07" db="EMBL/GenBank/DDBJ databases">
        <title>Genomic Encyclopedia of Type Strains, Phase IV (KMG-V): Genome sequencing to study the core and pangenomes of soil and plant-associated prokaryotes.</title>
        <authorList>
            <person name="Whitman W."/>
        </authorList>
    </citation>
    <scope>NUCLEOTIDE SEQUENCE [LARGE SCALE GENOMIC DNA]</scope>
    <source>
        <strain evidence="5 6">SAS40</strain>
    </source>
</reference>
<keyword evidence="6" id="KW-1185">Reference proteome</keyword>
<evidence type="ECO:0000256" key="1">
    <source>
        <dbReference type="ARBA" id="ARBA00012528"/>
    </source>
</evidence>
<dbReference type="InterPro" id="IPR050469">
    <property type="entry name" value="Diguanylate_Cyclase"/>
</dbReference>
<keyword evidence="3" id="KW-1133">Transmembrane helix</keyword>
<feature type="transmembrane region" description="Helical" evidence="3">
    <location>
        <begin position="42"/>
        <end position="62"/>
    </location>
</feature>
<dbReference type="RefSeq" id="WP_179588330.1">
    <property type="nucleotide sequence ID" value="NZ_JACBYR010000001.1"/>
</dbReference>
<dbReference type="GO" id="GO:1902201">
    <property type="term" value="P:negative regulation of bacterial-type flagellum-dependent cell motility"/>
    <property type="evidence" value="ECO:0007669"/>
    <property type="project" value="TreeGrafter"/>
</dbReference>
<evidence type="ECO:0000256" key="3">
    <source>
        <dbReference type="SAM" id="Phobius"/>
    </source>
</evidence>
<dbReference type="InterPro" id="IPR000160">
    <property type="entry name" value="GGDEF_dom"/>
</dbReference>
<dbReference type="PANTHER" id="PTHR45138">
    <property type="entry name" value="REGULATORY COMPONENTS OF SENSORY TRANSDUCTION SYSTEM"/>
    <property type="match status" value="1"/>
</dbReference>
<evidence type="ECO:0000313" key="5">
    <source>
        <dbReference type="EMBL" id="NYE84666.1"/>
    </source>
</evidence>
<dbReference type="AlphaFoldDB" id="A0A7Y9IX68"/>
<evidence type="ECO:0000259" key="4">
    <source>
        <dbReference type="PROSITE" id="PS50887"/>
    </source>
</evidence>
<organism evidence="5 6">
    <name type="scientific">Pigmentiphaga litoralis</name>
    <dbReference type="NCBI Taxonomy" id="516702"/>
    <lineage>
        <taxon>Bacteria</taxon>
        <taxon>Pseudomonadati</taxon>
        <taxon>Pseudomonadota</taxon>
        <taxon>Betaproteobacteria</taxon>
        <taxon>Burkholderiales</taxon>
        <taxon>Alcaligenaceae</taxon>
        <taxon>Pigmentiphaga</taxon>
    </lineage>
</organism>